<reference evidence="1" key="1">
    <citation type="submission" date="2018-05" db="EMBL/GenBank/DDBJ databases">
        <title>Draft genome of Mucuna pruriens seed.</title>
        <authorList>
            <person name="Nnadi N.E."/>
            <person name="Vos R."/>
            <person name="Hasami M.H."/>
            <person name="Devisetty U.K."/>
            <person name="Aguiy J.C."/>
        </authorList>
    </citation>
    <scope>NUCLEOTIDE SEQUENCE [LARGE SCALE GENOMIC DNA]</scope>
    <source>
        <strain evidence="1">JCA_2017</strain>
    </source>
</reference>
<name>A0A371GPN8_MUCPR</name>
<evidence type="ECO:0000313" key="1">
    <source>
        <dbReference type="EMBL" id="RDX92525.1"/>
    </source>
</evidence>
<keyword evidence="2" id="KW-1185">Reference proteome</keyword>
<proteinExistence type="predicted"/>
<gene>
    <name evidence="1" type="ORF">CR513_25327</name>
</gene>
<evidence type="ECO:0000313" key="2">
    <source>
        <dbReference type="Proteomes" id="UP000257109"/>
    </source>
</evidence>
<dbReference type="EMBL" id="QJKJ01004854">
    <property type="protein sequence ID" value="RDX92525.1"/>
    <property type="molecule type" value="Genomic_DNA"/>
</dbReference>
<dbReference type="OrthoDB" id="1938712at2759"/>
<accession>A0A371GPN8</accession>
<organism evidence="1 2">
    <name type="scientific">Mucuna pruriens</name>
    <name type="common">Velvet bean</name>
    <name type="synonym">Dolichos pruriens</name>
    <dbReference type="NCBI Taxonomy" id="157652"/>
    <lineage>
        <taxon>Eukaryota</taxon>
        <taxon>Viridiplantae</taxon>
        <taxon>Streptophyta</taxon>
        <taxon>Embryophyta</taxon>
        <taxon>Tracheophyta</taxon>
        <taxon>Spermatophyta</taxon>
        <taxon>Magnoliopsida</taxon>
        <taxon>eudicotyledons</taxon>
        <taxon>Gunneridae</taxon>
        <taxon>Pentapetalae</taxon>
        <taxon>rosids</taxon>
        <taxon>fabids</taxon>
        <taxon>Fabales</taxon>
        <taxon>Fabaceae</taxon>
        <taxon>Papilionoideae</taxon>
        <taxon>50 kb inversion clade</taxon>
        <taxon>NPAAA clade</taxon>
        <taxon>indigoferoid/millettioid clade</taxon>
        <taxon>Phaseoleae</taxon>
        <taxon>Mucuna</taxon>
    </lineage>
</organism>
<feature type="non-terminal residue" evidence="1">
    <location>
        <position position="1"/>
    </location>
</feature>
<dbReference type="AlphaFoldDB" id="A0A371GPN8"/>
<protein>
    <submittedName>
        <fullName evidence="1">Uncharacterized protein</fullName>
    </submittedName>
</protein>
<sequence length="197" mass="22744">MCVIVGVSLLLVEKKKMRDLCPYLDGFVVVLMNDILIVPNSSEHFIVYNDTSKMSLSDVLMLKGLAPRWLKTHEGELSYHKLELAIDYNFDLSNHLGKANVVVNALSRKPCGIKVEQWKHNGYRDLRDLSLVCKVTLNSMKLNMLKIGRVITHEKRTSVKIRTDEVMRFYDKIHVLDVIELRKLILQGLNTCLIRMY</sequence>
<comment type="caution">
    <text evidence="1">The sequence shown here is derived from an EMBL/GenBank/DDBJ whole genome shotgun (WGS) entry which is preliminary data.</text>
</comment>
<dbReference type="Proteomes" id="UP000257109">
    <property type="component" value="Unassembled WGS sequence"/>
</dbReference>